<organism evidence="1">
    <name type="scientific">marine sediment metagenome</name>
    <dbReference type="NCBI Taxonomy" id="412755"/>
    <lineage>
        <taxon>unclassified sequences</taxon>
        <taxon>metagenomes</taxon>
        <taxon>ecological metagenomes</taxon>
    </lineage>
</organism>
<proteinExistence type="predicted"/>
<feature type="non-terminal residue" evidence="1">
    <location>
        <position position="155"/>
    </location>
</feature>
<sequence>MKKLGIFSVLLTILIVYSVVYATQYFRDIVLENGPAVNEFSIDGTLAGDSDAVVPTEQAVKTYSDTTMTAHEADTTTHGATGAIVGTTNAQTLTNKTLTSPVLDVDVSGTAILDEDNMASNSDTQLATQQSIRAYADAFVEIDPIVGAVNGIVGA</sequence>
<protein>
    <submittedName>
        <fullName evidence="1">Uncharacterized protein</fullName>
    </submittedName>
</protein>
<dbReference type="EMBL" id="BARW01015108">
    <property type="protein sequence ID" value="GAI90861.1"/>
    <property type="molecule type" value="Genomic_DNA"/>
</dbReference>
<name>X1THL9_9ZZZZ</name>
<comment type="caution">
    <text evidence="1">The sequence shown here is derived from an EMBL/GenBank/DDBJ whole genome shotgun (WGS) entry which is preliminary data.</text>
</comment>
<gene>
    <name evidence="1" type="ORF">S12H4_26593</name>
</gene>
<dbReference type="AlphaFoldDB" id="X1THL9"/>
<evidence type="ECO:0000313" key="1">
    <source>
        <dbReference type="EMBL" id="GAI90861.1"/>
    </source>
</evidence>
<reference evidence="1" key="1">
    <citation type="journal article" date="2014" name="Front. Microbiol.">
        <title>High frequency of phylogenetically diverse reductive dehalogenase-homologous genes in deep subseafloor sedimentary metagenomes.</title>
        <authorList>
            <person name="Kawai M."/>
            <person name="Futagami T."/>
            <person name="Toyoda A."/>
            <person name="Takaki Y."/>
            <person name="Nishi S."/>
            <person name="Hori S."/>
            <person name="Arai W."/>
            <person name="Tsubouchi T."/>
            <person name="Morono Y."/>
            <person name="Uchiyama I."/>
            <person name="Ito T."/>
            <person name="Fujiyama A."/>
            <person name="Inagaki F."/>
            <person name="Takami H."/>
        </authorList>
    </citation>
    <scope>NUCLEOTIDE SEQUENCE</scope>
    <source>
        <strain evidence="1">Expedition CK06-06</strain>
    </source>
</reference>
<accession>X1THL9</accession>